<organism evidence="2 3">
    <name type="scientific">Metaplanococcus flavidus</name>
    <dbReference type="NCBI Taxonomy" id="569883"/>
    <lineage>
        <taxon>Bacteria</taxon>
        <taxon>Bacillati</taxon>
        <taxon>Bacillota</taxon>
        <taxon>Bacilli</taxon>
        <taxon>Bacillales</taxon>
        <taxon>Caryophanaceae</taxon>
        <taxon>Metaplanococcus</taxon>
    </lineage>
</organism>
<evidence type="ECO:0008006" key="4">
    <source>
        <dbReference type="Google" id="ProtNLM"/>
    </source>
</evidence>
<gene>
    <name evidence="2" type="ORF">ACFQ1X_11625</name>
</gene>
<sequence>MLKIFIVLAAVSTLIFGIHSSNNEPSQKLTIYLGISLSSFFFLMGIKDWSKDIKIGSYILFLGSIVILIVMVNSAMNY</sequence>
<evidence type="ECO:0000313" key="2">
    <source>
        <dbReference type="EMBL" id="MFD1032080.1"/>
    </source>
</evidence>
<proteinExistence type="predicted"/>
<reference evidence="3" key="1">
    <citation type="journal article" date="2019" name="Int. J. Syst. Evol. Microbiol.">
        <title>The Global Catalogue of Microorganisms (GCM) 10K type strain sequencing project: providing services to taxonomists for standard genome sequencing and annotation.</title>
        <authorList>
            <consortium name="The Broad Institute Genomics Platform"/>
            <consortium name="The Broad Institute Genome Sequencing Center for Infectious Disease"/>
            <person name="Wu L."/>
            <person name="Ma J."/>
        </authorList>
    </citation>
    <scope>NUCLEOTIDE SEQUENCE [LARGE SCALE GENOMIC DNA]</scope>
    <source>
        <strain evidence="3">CCUG 56756</strain>
    </source>
</reference>
<protein>
    <recommendedName>
        <fullName evidence="4">DUF3953 domain-containing protein</fullName>
    </recommendedName>
</protein>
<keyword evidence="1" id="KW-0812">Transmembrane</keyword>
<feature type="transmembrane region" description="Helical" evidence="1">
    <location>
        <begin position="30"/>
        <end position="46"/>
    </location>
</feature>
<dbReference type="EMBL" id="JBHTKI010000017">
    <property type="protein sequence ID" value="MFD1032080.1"/>
    <property type="molecule type" value="Genomic_DNA"/>
</dbReference>
<keyword evidence="1" id="KW-1133">Transmembrane helix</keyword>
<dbReference type="RefSeq" id="WP_144841030.1">
    <property type="nucleotide sequence ID" value="NZ_JBHTKI010000017.1"/>
</dbReference>
<accession>A0ABW3LCJ8</accession>
<evidence type="ECO:0000256" key="1">
    <source>
        <dbReference type="SAM" id="Phobius"/>
    </source>
</evidence>
<dbReference type="Proteomes" id="UP001597109">
    <property type="component" value="Unassembled WGS sequence"/>
</dbReference>
<comment type="caution">
    <text evidence="2">The sequence shown here is derived from an EMBL/GenBank/DDBJ whole genome shotgun (WGS) entry which is preliminary data.</text>
</comment>
<evidence type="ECO:0000313" key="3">
    <source>
        <dbReference type="Proteomes" id="UP001597109"/>
    </source>
</evidence>
<name>A0ABW3LCJ8_9BACL</name>
<keyword evidence="3" id="KW-1185">Reference proteome</keyword>
<keyword evidence="1" id="KW-0472">Membrane</keyword>
<feature type="transmembrane region" description="Helical" evidence="1">
    <location>
        <begin position="58"/>
        <end position="76"/>
    </location>
</feature>